<evidence type="ECO:0000256" key="13">
    <source>
        <dbReference type="SAM" id="Phobius"/>
    </source>
</evidence>
<gene>
    <name evidence="14" type="ORF">NBRC3257_1392</name>
</gene>
<evidence type="ECO:0000256" key="7">
    <source>
        <dbReference type="ARBA" id="ARBA00022833"/>
    </source>
</evidence>
<evidence type="ECO:0000313" key="14">
    <source>
        <dbReference type="EMBL" id="GAD26393.1"/>
    </source>
</evidence>
<feature type="region of interest" description="Disordered" evidence="12">
    <location>
        <begin position="19"/>
        <end position="39"/>
    </location>
</feature>
<keyword evidence="4" id="KW-1003">Cell membrane</keyword>
<feature type="transmembrane region" description="Helical" evidence="13">
    <location>
        <begin position="329"/>
        <end position="350"/>
    </location>
</feature>
<keyword evidence="8 13" id="KW-1133">Transmembrane helix</keyword>
<dbReference type="SUPFAM" id="SSF144083">
    <property type="entry name" value="Magnesium transport protein CorA, transmembrane region"/>
    <property type="match status" value="1"/>
</dbReference>
<keyword evidence="11" id="KW-0175">Coiled coil</keyword>
<dbReference type="Gene3D" id="1.20.58.340">
    <property type="entry name" value="Magnesium transport protein CorA, transmembrane region"/>
    <property type="match status" value="2"/>
</dbReference>
<feature type="transmembrane region" description="Helical" evidence="13">
    <location>
        <begin position="362"/>
        <end position="383"/>
    </location>
</feature>
<evidence type="ECO:0000256" key="8">
    <source>
        <dbReference type="ARBA" id="ARBA00022989"/>
    </source>
</evidence>
<name>A0ABQ0IW10_GLUTH</name>
<evidence type="ECO:0000256" key="1">
    <source>
        <dbReference type="ARBA" id="ARBA00004651"/>
    </source>
</evidence>
<dbReference type="PANTHER" id="PTHR46494:SF3">
    <property type="entry name" value="ZINC TRANSPORT PROTEIN ZNTB"/>
    <property type="match status" value="1"/>
</dbReference>
<evidence type="ECO:0000256" key="9">
    <source>
        <dbReference type="ARBA" id="ARBA00023065"/>
    </source>
</evidence>
<dbReference type="Gene3D" id="3.30.460.20">
    <property type="entry name" value="CorA soluble domain-like"/>
    <property type="match status" value="1"/>
</dbReference>
<evidence type="ECO:0000313" key="15">
    <source>
        <dbReference type="Proteomes" id="UP000018209"/>
    </source>
</evidence>
<feature type="coiled-coil region" evidence="11">
    <location>
        <begin position="289"/>
        <end position="323"/>
    </location>
</feature>
<evidence type="ECO:0000256" key="2">
    <source>
        <dbReference type="ARBA" id="ARBA00009765"/>
    </source>
</evidence>
<comment type="subcellular location">
    <subcellularLocation>
        <location evidence="1">Cell membrane</location>
        <topology evidence="1">Multi-pass membrane protein</topology>
    </subcellularLocation>
</comment>
<comment type="caution">
    <text evidence="14">The sequence shown here is derived from an EMBL/GenBank/DDBJ whole genome shotgun (WGS) entry which is preliminary data.</text>
</comment>
<evidence type="ECO:0000256" key="4">
    <source>
        <dbReference type="ARBA" id="ARBA00022475"/>
    </source>
</evidence>
<organism evidence="14 15">
    <name type="scientific">Gluconobacter thailandicus NBRC 3257</name>
    <dbReference type="NCBI Taxonomy" id="1381097"/>
    <lineage>
        <taxon>Bacteria</taxon>
        <taxon>Pseudomonadati</taxon>
        <taxon>Pseudomonadota</taxon>
        <taxon>Alphaproteobacteria</taxon>
        <taxon>Acetobacterales</taxon>
        <taxon>Acetobacteraceae</taxon>
        <taxon>Gluconobacter</taxon>
    </lineage>
</organism>
<protein>
    <submittedName>
        <fullName evidence="14">Divalent cation transporter</fullName>
    </submittedName>
</protein>
<evidence type="ECO:0000256" key="11">
    <source>
        <dbReference type="SAM" id="Coils"/>
    </source>
</evidence>
<keyword evidence="5" id="KW-0997">Cell inner membrane</keyword>
<proteinExistence type="inferred from homology"/>
<sequence>MRLLSGHARERQITLSRVIPNRRRSRTPPEEQEDAVSENPTYNFPFTVLDPAFQETGKPAFANGLVWAVQAVPGQELRSLGADEVEVLLTPGHETTSEGWFWLHFDTVHSSARSFVAHLPDLPEDVRAMLAETEYGIALEAVDDLIWGALPAFDDALSEDDREICAWRFAMRPDLLITTRRNPIPVLGAAYRSLRADHIPPTPAGIIDRALREFTGTVRRQLGQLDDDLDRAEDALLLIEHRSDLGHLGGIVGKVRRRATELRRVVTPIDRVLKDEDLDLPEWAEDELRDRAERQVHAALDDLIALQDRARSLQDELGSNQAEETNRRLYIVSVGTTLMLPATFVTGFFGMNTGGMFLAQGAWGTIEAGFVCFVFMAVTFLFMKLARLL</sequence>
<dbReference type="InterPro" id="IPR045863">
    <property type="entry name" value="CorA_TM1_TM2"/>
</dbReference>
<keyword evidence="6 13" id="KW-0812">Transmembrane</keyword>
<dbReference type="InterPro" id="IPR002523">
    <property type="entry name" value="MgTranspt_CorA/ZnTranspt_ZntB"/>
</dbReference>
<dbReference type="Proteomes" id="UP000018209">
    <property type="component" value="Unassembled WGS sequence"/>
</dbReference>
<dbReference type="EMBL" id="BASM01000016">
    <property type="protein sequence ID" value="GAD26393.1"/>
    <property type="molecule type" value="Genomic_DNA"/>
</dbReference>
<evidence type="ECO:0000256" key="10">
    <source>
        <dbReference type="ARBA" id="ARBA00023136"/>
    </source>
</evidence>
<evidence type="ECO:0000256" key="5">
    <source>
        <dbReference type="ARBA" id="ARBA00022519"/>
    </source>
</evidence>
<keyword evidence="3" id="KW-0813">Transport</keyword>
<dbReference type="SUPFAM" id="SSF143865">
    <property type="entry name" value="CorA soluble domain-like"/>
    <property type="match status" value="1"/>
</dbReference>
<evidence type="ECO:0000256" key="12">
    <source>
        <dbReference type="SAM" id="MobiDB-lite"/>
    </source>
</evidence>
<keyword evidence="7" id="KW-0862">Zinc</keyword>
<keyword evidence="10 13" id="KW-0472">Membrane</keyword>
<accession>A0ABQ0IW10</accession>
<dbReference type="Pfam" id="PF01544">
    <property type="entry name" value="CorA"/>
    <property type="match status" value="1"/>
</dbReference>
<evidence type="ECO:0000256" key="6">
    <source>
        <dbReference type="ARBA" id="ARBA00022692"/>
    </source>
</evidence>
<reference evidence="14 15" key="1">
    <citation type="submission" date="2013-08" db="EMBL/GenBank/DDBJ databases">
        <title>Gluconobacter thailandicus NBRC 3257 whole genome sequence.</title>
        <authorList>
            <person name="Matsutani M."/>
            <person name="Yakushi T."/>
            <person name="Matsushita K."/>
        </authorList>
    </citation>
    <scope>NUCLEOTIDE SEQUENCE [LARGE SCALE GENOMIC DNA]</scope>
    <source>
        <strain evidence="14 15">NBRC 3257</strain>
    </source>
</reference>
<dbReference type="InterPro" id="IPR045861">
    <property type="entry name" value="CorA_cytoplasmic_dom"/>
</dbReference>
<comment type="similarity">
    <text evidence="2">Belongs to the CorA metal ion transporter (MIT) (TC 1.A.35) family.</text>
</comment>
<dbReference type="CDD" id="cd12834">
    <property type="entry name" value="ZntB_u1"/>
    <property type="match status" value="1"/>
</dbReference>
<keyword evidence="15" id="KW-1185">Reference proteome</keyword>
<evidence type="ECO:0000256" key="3">
    <source>
        <dbReference type="ARBA" id="ARBA00022448"/>
    </source>
</evidence>
<keyword evidence="9" id="KW-0406">Ion transport</keyword>
<dbReference type="PANTHER" id="PTHR46494">
    <property type="entry name" value="CORA FAMILY METAL ION TRANSPORTER (EUROFUNG)"/>
    <property type="match status" value="1"/>
</dbReference>